<evidence type="ECO:0000313" key="2">
    <source>
        <dbReference type="Proteomes" id="UP001163321"/>
    </source>
</evidence>
<proteinExistence type="predicted"/>
<dbReference type="Proteomes" id="UP001163321">
    <property type="component" value="Chromosome 10"/>
</dbReference>
<accession>A0ACC0WQ74</accession>
<keyword evidence="2" id="KW-1185">Reference proteome</keyword>
<sequence length="129" mass="14881">MDKETFQQYYFGGGKNFNLYRPHGFKNNWYDIVQPALLLVCLQTVEEPTVWYESAIMLVLVTGRKSGKSSEDSLPVMHEKQRSRLFVQLDIAFVCTSREATKFAGREFASTLFLSEVRSRTSGEREARI</sequence>
<evidence type="ECO:0000313" key="1">
    <source>
        <dbReference type="EMBL" id="KAI9920195.1"/>
    </source>
</evidence>
<name>A0ACC0WQ74_9STRA</name>
<dbReference type="EMBL" id="CM047589">
    <property type="protein sequence ID" value="KAI9920195.1"/>
    <property type="molecule type" value="Genomic_DNA"/>
</dbReference>
<protein>
    <submittedName>
        <fullName evidence="1">Uncharacterized protein</fullName>
    </submittedName>
</protein>
<gene>
    <name evidence="1" type="ORF">PsorP6_015853</name>
</gene>
<organism evidence="1 2">
    <name type="scientific">Peronosclerospora sorghi</name>
    <dbReference type="NCBI Taxonomy" id="230839"/>
    <lineage>
        <taxon>Eukaryota</taxon>
        <taxon>Sar</taxon>
        <taxon>Stramenopiles</taxon>
        <taxon>Oomycota</taxon>
        <taxon>Peronosporomycetes</taxon>
        <taxon>Peronosporales</taxon>
        <taxon>Peronosporaceae</taxon>
        <taxon>Peronosclerospora</taxon>
    </lineage>
</organism>
<comment type="caution">
    <text evidence="1">The sequence shown here is derived from an EMBL/GenBank/DDBJ whole genome shotgun (WGS) entry which is preliminary data.</text>
</comment>
<reference evidence="1 2" key="1">
    <citation type="journal article" date="2022" name="bioRxiv">
        <title>The genome of the oomycete Peronosclerospora sorghi, a cosmopolitan pathogen of maize and sorghum, is inflated with dispersed pseudogenes.</title>
        <authorList>
            <person name="Fletcher K."/>
            <person name="Martin F."/>
            <person name="Isakeit T."/>
            <person name="Cavanaugh K."/>
            <person name="Magill C."/>
            <person name="Michelmore R."/>
        </authorList>
    </citation>
    <scope>NUCLEOTIDE SEQUENCE [LARGE SCALE GENOMIC DNA]</scope>
    <source>
        <strain evidence="1">P6</strain>
    </source>
</reference>